<reference evidence="2" key="1">
    <citation type="journal article" date="2005" name="Nature">
        <title>The map-based sequence of the rice genome.</title>
        <authorList>
            <consortium name="International rice genome sequencing project (IRGSP)"/>
            <person name="Matsumoto T."/>
            <person name="Wu J."/>
            <person name="Kanamori H."/>
            <person name="Katayose Y."/>
            <person name="Fujisawa M."/>
            <person name="Namiki N."/>
            <person name="Mizuno H."/>
            <person name="Yamamoto K."/>
            <person name="Antonio B.A."/>
            <person name="Baba T."/>
            <person name="Sakata K."/>
            <person name="Nagamura Y."/>
            <person name="Aoki H."/>
            <person name="Arikawa K."/>
            <person name="Arita K."/>
            <person name="Bito T."/>
            <person name="Chiden Y."/>
            <person name="Fujitsuka N."/>
            <person name="Fukunaka R."/>
            <person name="Hamada M."/>
            <person name="Harada C."/>
            <person name="Hayashi A."/>
            <person name="Hijishita S."/>
            <person name="Honda M."/>
            <person name="Hosokawa S."/>
            <person name="Ichikawa Y."/>
            <person name="Idonuma A."/>
            <person name="Iijima M."/>
            <person name="Ikeda M."/>
            <person name="Ikeno M."/>
            <person name="Ito K."/>
            <person name="Ito S."/>
            <person name="Ito T."/>
            <person name="Ito Y."/>
            <person name="Ito Y."/>
            <person name="Iwabuchi A."/>
            <person name="Kamiya K."/>
            <person name="Karasawa W."/>
            <person name="Kurita K."/>
            <person name="Katagiri S."/>
            <person name="Kikuta A."/>
            <person name="Kobayashi H."/>
            <person name="Kobayashi N."/>
            <person name="Machita K."/>
            <person name="Maehara T."/>
            <person name="Masukawa M."/>
            <person name="Mizubayashi T."/>
            <person name="Mukai Y."/>
            <person name="Nagasaki H."/>
            <person name="Nagata Y."/>
            <person name="Naito S."/>
            <person name="Nakashima M."/>
            <person name="Nakama Y."/>
            <person name="Nakamichi Y."/>
            <person name="Nakamura M."/>
            <person name="Meguro A."/>
            <person name="Negishi M."/>
            <person name="Ohta I."/>
            <person name="Ohta T."/>
            <person name="Okamoto M."/>
            <person name="Ono N."/>
            <person name="Saji S."/>
            <person name="Sakaguchi M."/>
            <person name="Sakai K."/>
            <person name="Shibata M."/>
            <person name="Shimokawa T."/>
            <person name="Song J."/>
            <person name="Takazaki Y."/>
            <person name="Terasawa K."/>
            <person name="Tsugane M."/>
            <person name="Tsuji K."/>
            <person name="Ueda S."/>
            <person name="Waki K."/>
            <person name="Yamagata H."/>
            <person name="Yamamoto M."/>
            <person name="Yamamoto S."/>
            <person name="Yamane H."/>
            <person name="Yoshiki S."/>
            <person name="Yoshihara R."/>
            <person name="Yukawa K."/>
            <person name="Zhong H."/>
            <person name="Yano M."/>
            <person name="Yuan Q."/>
            <person name="Ouyang S."/>
            <person name="Liu J."/>
            <person name="Jones K.M."/>
            <person name="Gansberger K."/>
            <person name="Moffat K."/>
            <person name="Hill J."/>
            <person name="Bera J."/>
            <person name="Fadrosh D."/>
            <person name="Jin S."/>
            <person name="Johri S."/>
            <person name="Kim M."/>
            <person name="Overton L."/>
            <person name="Reardon M."/>
            <person name="Tsitrin T."/>
            <person name="Vuong H."/>
            <person name="Weaver B."/>
            <person name="Ciecko A."/>
            <person name="Tallon L."/>
            <person name="Jackson J."/>
            <person name="Pai G."/>
            <person name="Aken S.V."/>
            <person name="Utterback T."/>
            <person name="Reidmuller S."/>
            <person name="Feldblyum T."/>
            <person name="Hsiao J."/>
            <person name="Zismann V."/>
            <person name="Iobst S."/>
            <person name="de Vazeille A.R."/>
            <person name="Buell C.R."/>
            <person name="Ying K."/>
            <person name="Li Y."/>
            <person name="Lu T."/>
            <person name="Huang Y."/>
            <person name="Zhao Q."/>
            <person name="Feng Q."/>
            <person name="Zhang L."/>
            <person name="Zhu J."/>
            <person name="Weng Q."/>
            <person name="Mu J."/>
            <person name="Lu Y."/>
            <person name="Fan D."/>
            <person name="Liu Y."/>
            <person name="Guan J."/>
            <person name="Zhang Y."/>
            <person name="Yu S."/>
            <person name="Liu X."/>
            <person name="Zhang Y."/>
            <person name="Hong G."/>
            <person name="Han B."/>
            <person name="Choisne N."/>
            <person name="Demange N."/>
            <person name="Orjeda G."/>
            <person name="Samain S."/>
            <person name="Cattolico L."/>
            <person name="Pelletier E."/>
            <person name="Couloux A."/>
            <person name="Segurens B."/>
            <person name="Wincker P."/>
            <person name="D'Hont A."/>
            <person name="Scarpelli C."/>
            <person name="Weissenbach J."/>
            <person name="Salanoubat M."/>
            <person name="Quetier F."/>
            <person name="Yu Y."/>
            <person name="Kim H.R."/>
            <person name="Rambo T."/>
            <person name="Currie J."/>
            <person name="Collura K."/>
            <person name="Luo M."/>
            <person name="Yang T."/>
            <person name="Ammiraju J.S.S."/>
            <person name="Engler F."/>
            <person name="Soderlund C."/>
            <person name="Wing R.A."/>
            <person name="Palmer L.E."/>
            <person name="de la Bastide M."/>
            <person name="Spiegel L."/>
            <person name="Nascimento L."/>
            <person name="Zutavern T."/>
            <person name="O'Shaughnessy A."/>
            <person name="Dike S."/>
            <person name="Dedhia N."/>
            <person name="Preston R."/>
            <person name="Balija V."/>
            <person name="McCombie W.R."/>
            <person name="Chow T."/>
            <person name="Chen H."/>
            <person name="Chung M."/>
            <person name="Chen C."/>
            <person name="Shaw J."/>
            <person name="Wu H."/>
            <person name="Hsiao K."/>
            <person name="Chao Y."/>
            <person name="Chu M."/>
            <person name="Cheng C."/>
            <person name="Hour A."/>
            <person name="Lee P."/>
            <person name="Lin S."/>
            <person name="Lin Y."/>
            <person name="Liou J."/>
            <person name="Liu S."/>
            <person name="Hsing Y."/>
            <person name="Raghuvanshi S."/>
            <person name="Mohanty A."/>
            <person name="Bharti A.K."/>
            <person name="Gaur A."/>
            <person name="Gupta V."/>
            <person name="Kumar D."/>
            <person name="Ravi V."/>
            <person name="Vij S."/>
            <person name="Kapur A."/>
            <person name="Khurana P."/>
            <person name="Khurana P."/>
            <person name="Khurana J.P."/>
            <person name="Tyagi A.K."/>
            <person name="Gaikwad K."/>
            <person name="Singh A."/>
            <person name="Dalal V."/>
            <person name="Srivastava S."/>
            <person name="Dixit A."/>
            <person name="Pal A.K."/>
            <person name="Ghazi I.A."/>
            <person name="Yadav M."/>
            <person name="Pandit A."/>
            <person name="Bhargava A."/>
            <person name="Sureshbabu K."/>
            <person name="Batra K."/>
            <person name="Sharma T.R."/>
            <person name="Mohapatra T."/>
            <person name="Singh N.K."/>
            <person name="Messing J."/>
            <person name="Nelson A.B."/>
            <person name="Fuks G."/>
            <person name="Kavchok S."/>
            <person name="Keizer G."/>
            <person name="Linton E."/>
            <person name="Llaca V."/>
            <person name="Song R."/>
            <person name="Tanyolac B."/>
            <person name="Young S."/>
            <person name="Ho-Il K."/>
            <person name="Hahn J.H."/>
            <person name="Sangsakoo G."/>
            <person name="Vanavichit A."/>
            <person name="de Mattos Luiz.A.T."/>
            <person name="Zimmer P.D."/>
            <person name="Malone G."/>
            <person name="Dellagostin O."/>
            <person name="de Oliveira A.C."/>
            <person name="Bevan M."/>
            <person name="Bancroft I."/>
            <person name="Minx P."/>
            <person name="Cordum H."/>
            <person name="Wilson R."/>
            <person name="Cheng Z."/>
            <person name="Jin W."/>
            <person name="Jiang J."/>
            <person name="Leong S.A."/>
            <person name="Iwama H."/>
            <person name="Gojobori T."/>
            <person name="Itoh T."/>
            <person name="Niimura Y."/>
            <person name="Fujii Y."/>
            <person name="Habara T."/>
            <person name="Sakai H."/>
            <person name="Sato Y."/>
            <person name="Wilson G."/>
            <person name="Kumar K."/>
            <person name="McCouch S."/>
            <person name="Juretic N."/>
            <person name="Hoen D."/>
            <person name="Wright S."/>
            <person name="Bruskiewich R."/>
            <person name="Bureau T."/>
            <person name="Miyao A."/>
            <person name="Hirochika H."/>
            <person name="Nishikawa T."/>
            <person name="Kadowaki K."/>
            <person name="Sugiura M."/>
            <person name="Burr B."/>
            <person name="Sasaki T."/>
        </authorList>
    </citation>
    <scope>NUCLEOTIDE SEQUENCE [LARGE SCALE GENOMIC DNA]</scope>
    <source>
        <strain evidence="2">cv. Nipponbare</strain>
    </source>
</reference>
<evidence type="ECO:0000313" key="2">
    <source>
        <dbReference type="Proteomes" id="UP000059680"/>
    </source>
</evidence>
<dbReference type="InParanoid" id="A0A0P0V9H0"/>
<protein>
    <submittedName>
        <fullName evidence="1">Os01g0810700 protein</fullName>
    </submittedName>
</protein>
<name>A0A0P0V9H0_ORYSJ</name>
<dbReference type="AlphaFoldDB" id="A0A0P0V9H0"/>
<organism evidence="1 2">
    <name type="scientific">Oryza sativa subsp. japonica</name>
    <name type="common">Rice</name>
    <dbReference type="NCBI Taxonomy" id="39947"/>
    <lineage>
        <taxon>Eukaryota</taxon>
        <taxon>Viridiplantae</taxon>
        <taxon>Streptophyta</taxon>
        <taxon>Embryophyta</taxon>
        <taxon>Tracheophyta</taxon>
        <taxon>Spermatophyta</taxon>
        <taxon>Magnoliopsida</taxon>
        <taxon>Liliopsida</taxon>
        <taxon>Poales</taxon>
        <taxon>Poaceae</taxon>
        <taxon>BOP clade</taxon>
        <taxon>Oryzoideae</taxon>
        <taxon>Oryzeae</taxon>
        <taxon>Oryzinae</taxon>
        <taxon>Oryza</taxon>
        <taxon>Oryza sativa</taxon>
    </lineage>
</organism>
<accession>A0A0P0V9H0</accession>
<proteinExistence type="predicted"/>
<gene>
    <name evidence="1" type="ordered locus">Os01g0810700</name>
    <name evidence="1" type="ORF">OSNPB_010810700</name>
</gene>
<dbReference type="Gramene" id="Os01t0810700-01">
    <property type="protein sequence ID" value="Os01t0810700-01"/>
    <property type="gene ID" value="Os01g0810700"/>
</dbReference>
<evidence type="ECO:0000313" key="1">
    <source>
        <dbReference type="EMBL" id="BAS74870.1"/>
    </source>
</evidence>
<dbReference type="Proteomes" id="UP000059680">
    <property type="component" value="Chromosome 1"/>
</dbReference>
<reference evidence="1 2" key="3">
    <citation type="journal article" date="2013" name="Rice">
        <title>Improvement of the Oryza sativa Nipponbare reference genome using next generation sequence and optical map data.</title>
        <authorList>
            <person name="Kawahara Y."/>
            <person name="de la Bastide M."/>
            <person name="Hamilton J.P."/>
            <person name="Kanamori H."/>
            <person name="McCombie W.R."/>
            <person name="Ouyang S."/>
            <person name="Schwartz D.C."/>
            <person name="Tanaka T."/>
            <person name="Wu J."/>
            <person name="Zhou S."/>
            <person name="Childs K.L."/>
            <person name="Davidson R.M."/>
            <person name="Lin H."/>
            <person name="Quesada-Ocampo L."/>
            <person name="Vaillancourt B."/>
            <person name="Sakai H."/>
            <person name="Lee S.S."/>
            <person name="Kim J."/>
            <person name="Numa H."/>
            <person name="Itoh T."/>
            <person name="Buell C.R."/>
            <person name="Matsumoto T."/>
        </authorList>
    </citation>
    <scope>NUCLEOTIDE SEQUENCE [LARGE SCALE GENOMIC DNA]</scope>
    <source>
        <strain evidence="2">cv. Nipponbare</strain>
    </source>
</reference>
<reference evidence="1 2" key="2">
    <citation type="journal article" date="2013" name="Plant Cell Physiol.">
        <title>Rice Annotation Project Database (RAP-DB): an integrative and interactive database for rice genomics.</title>
        <authorList>
            <person name="Sakai H."/>
            <person name="Lee S.S."/>
            <person name="Tanaka T."/>
            <person name="Numa H."/>
            <person name="Kim J."/>
            <person name="Kawahara Y."/>
            <person name="Wakimoto H."/>
            <person name="Yang C.C."/>
            <person name="Iwamoto M."/>
            <person name="Abe T."/>
            <person name="Yamada Y."/>
            <person name="Muto A."/>
            <person name="Inokuchi H."/>
            <person name="Ikemura T."/>
            <person name="Matsumoto T."/>
            <person name="Sasaki T."/>
            <person name="Itoh T."/>
        </authorList>
    </citation>
    <scope>NUCLEOTIDE SEQUENCE [LARGE SCALE GENOMIC DNA]</scope>
    <source>
        <strain evidence="2">cv. Nipponbare</strain>
    </source>
</reference>
<sequence>MISPSDDIIDLSISLPRKITDGHRNIHKGVHCILQGPQIQCRYEGSPQFVVYQTNRYGIAWSNHDQLFPDCVR</sequence>
<dbReference type="PaxDb" id="39947-A0A0P0V9H0"/>
<keyword evidence="2" id="KW-1185">Reference proteome</keyword>
<dbReference type="EMBL" id="AP014957">
    <property type="protein sequence ID" value="BAS74870.1"/>
    <property type="molecule type" value="Genomic_DNA"/>
</dbReference>